<dbReference type="Proteomes" id="UP000383971">
    <property type="component" value="Unassembled WGS sequence"/>
</dbReference>
<reference evidence="1 2" key="1">
    <citation type="submission" date="2019-08" db="EMBL/GenBank/DDBJ databases">
        <authorList>
            <person name="Peeters C."/>
        </authorList>
    </citation>
    <scope>NUCLEOTIDE SEQUENCE [LARGE SCALE GENOMIC DNA]</scope>
    <source>
        <strain evidence="1 2">LMG 31111</strain>
    </source>
</reference>
<evidence type="ECO:0000313" key="2">
    <source>
        <dbReference type="Proteomes" id="UP000383971"/>
    </source>
</evidence>
<name>A0A5E4WUQ3_9BURK</name>
<protein>
    <submittedName>
        <fullName evidence="1">Uncharacterized protein</fullName>
    </submittedName>
</protein>
<dbReference type="RefSeq" id="WP_058379176.1">
    <property type="nucleotide sequence ID" value="NZ_CABPSE010000012.1"/>
</dbReference>
<gene>
    <name evidence="1" type="ORF">PCO31111_03507</name>
</gene>
<dbReference type="AlphaFoldDB" id="A0A5E4WUQ3"/>
<dbReference type="EMBL" id="CABPSE010000012">
    <property type="protein sequence ID" value="VVE28013.1"/>
    <property type="molecule type" value="Genomic_DNA"/>
</dbReference>
<accession>A0A5E4WUQ3</accession>
<sequence>MPILRFEGYSDDTFGEVQHFKDDYDNCASGKPIEYLVLGPAIDGQPQLGIIVTGQHCPGNSGSWLIGVANHDPDSEDRDFPRWPMRIEAQDYRNGFQPSLVIEAPDGVTIKCLQRSGDDED</sequence>
<organism evidence="1 2">
    <name type="scientific">Pandoraea communis</name>
    <dbReference type="NCBI Taxonomy" id="2508297"/>
    <lineage>
        <taxon>Bacteria</taxon>
        <taxon>Pseudomonadati</taxon>
        <taxon>Pseudomonadota</taxon>
        <taxon>Betaproteobacteria</taxon>
        <taxon>Burkholderiales</taxon>
        <taxon>Burkholderiaceae</taxon>
        <taxon>Pandoraea</taxon>
    </lineage>
</organism>
<evidence type="ECO:0000313" key="1">
    <source>
        <dbReference type="EMBL" id="VVE28013.1"/>
    </source>
</evidence>
<keyword evidence="2" id="KW-1185">Reference proteome</keyword>
<proteinExistence type="predicted"/>